<evidence type="ECO:0000256" key="2">
    <source>
        <dbReference type="SAM" id="Phobius"/>
    </source>
</evidence>
<feature type="region of interest" description="Disordered" evidence="1">
    <location>
        <begin position="1"/>
        <end position="20"/>
    </location>
</feature>
<dbReference type="OrthoDB" id="3683755at2759"/>
<feature type="compositionally biased region" description="Basic and acidic residues" evidence="1">
    <location>
        <begin position="98"/>
        <end position="108"/>
    </location>
</feature>
<keyword evidence="2" id="KW-1133">Transmembrane helix</keyword>
<protein>
    <submittedName>
        <fullName evidence="3">Uncharacterized protein</fullName>
    </submittedName>
</protein>
<dbReference type="EMBL" id="MU005588">
    <property type="protein sequence ID" value="KAF2682220.1"/>
    <property type="molecule type" value="Genomic_DNA"/>
</dbReference>
<feature type="compositionally biased region" description="Basic residues" evidence="1">
    <location>
        <begin position="1"/>
        <end position="14"/>
    </location>
</feature>
<sequence length="347" mass="38362">MPPRRLPRCTRTKLQHTTTSQQYSSHPYFTASYLTTMDTYYQPKSGFNWADDHEDDTFDLYTFRASASAITTAPTLEELGPLQKPCDPEDLTPLTADPSEKPTDDTAPSHRPSTNTSSTRKLPGNPALYLSPSKADWPYNQPLASTYAYNASNFCGPPAYSDLSWSREKRESYADSWRGVKARFCGMQLARGQTFMMRPTRLSEEWAMGEEDKEEVPELASSKSEEEEVLGGAQTPPDFLLVEESVKENAPAFNSEEQVVIKDGEESDGSEATSVEFGGKFTIDIEEKCPDAGYITTSSQVTQTPPESHKLPSLQKDTLIRSVSCLVALGTGFVAGVAFGAVLFRPR</sequence>
<keyword evidence="2" id="KW-0812">Transmembrane</keyword>
<gene>
    <name evidence="3" type="ORF">K458DRAFT_405965</name>
</gene>
<feature type="compositionally biased region" description="Polar residues" evidence="1">
    <location>
        <begin position="111"/>
        <end position="120"/>
    </location>
</feature>
<feature type="compositionally biased region" description="Acidic residues" evidence="1">
    <location>
        <begin position="208"/>
        <end position="217"/>
    </location>
</feature>
<feature type="region of interest" description="Disordered" evidence="1">
    <location>
        <begin position="74"/>
        <end position="127"/>
    </location>
</feature>
<name>A0A6G1IW62_9PLEO</name>
<keyword evidence="2" id="KW-0472">Membrane</keyword>
<dbReference type="AlphaFoldDB" id="A0A6G1IW62"/>
<evidence type="ECO:0000313" key="3">
    <source>
        <dbReference type="EMBL" id="KAF2682220.1"/>
    </source>
</evidence>
<dbReference type="Proteomes" id="UP000799291">
    <property type="component" value="Unassembled WGS sequence"/>
</dbReference>
<evidence type="ECO:0000256" key="1">
    <source>
        <dbReference type="SAM" id="MobiDB-lite"/>
    </source>
</evidence>
<feature type="region of interest" description="Disordered" evidence="1">
    <location>
        <begin position="208"/>
        <end position="233"/>
    </location>
</feature>
<accession>A0A6G1IW62</accession>
<keyword evidence="4" id="KW-1185">Reference proteome</keyword>
<evidence type="ECO:0000313" key="4">
    <source>
        <dbReference type="Proteomes" id="UP000799291"/>
    </source>
</evidence>
<proteinExistence type="predicted"/>
<feature type="transmembrane region" description="Helical" evidence="2">
    <location>
        <begin position="319"/>
        <end position="344"/>
    </location>
</feature>
<reference evidence="3" key="1">
    <citation type="journal article" date="2020" name="Stud. Mycol.">
        <title>101 Dothideomycetes genomes: a test case for predicting lifestyles and emergence of pathogens.</title>
        <authorList>
            <person name="Haridas S."/>
            <person name="Albert R."/>
            <person name="Binder M."/>
            <person name="Bloem J."/>
            <person name="Labutti K."/>
            <person name="Salamov A."/>
            <person name="Andreopoulos B."/>
            <person name="Baker S."/>
            <person name="Barry K."/>
            <person name="Bills G."/>
            <person name="Bluhm B."/>
            <person name="Cannon C."/>
            <person name="Castanera R."/>
            <person name="Culley D."/>
            <person name="Daum C."/>
            <person name="Ezra D."/>
            <person name="Gonzalez J."/>
            <person name="Henrissat B."/>
            <person name="Kuo A."/>
            <person name="Liang C."/>
            <person name="Lipzen A."/>
            <person name="Lutzoni F."/>
            <person name="Magnuson J."/>
            <person name="Mondo S."/>
            <person name="Nolan M."/>
            <person name="Ohm R."/>
            <person name="Pangilinan J."/>
            <person name="Park H.-J."/>
            <person name="Ramirez L."/>
            <person name="Alfaro M."/>
            <person name="Sun H."/>
            <person name="Tritt A."/>
            <person name="Yoshinaga Y."/>
            <person name="Zwiers L.-H."/>
            <person name="Turgeon B."/>
            <person name="Goodwin S."/>
            <person name="Spatafora J."/>
            <person name="Crous P."/>
            <person name="Grigoriev I."/>
        </authorList>
    </citation>
    <scope>NUCLEOTIDE SEQUENCE</scope>
    <source>
        <strain evidence="3">CBS 122367</strain>
    </source>
</reference>
<organism evidence="3 4">
    <name type="scientific">Lentithecium fluviatile CBS 122367</name>
    <dbReference type="NCBI Taxonomy" id="1168545"/>
    <lineage>
        <taxon>Eukaryota</taxon>
        <taxon>Fungi</taxon>
        <taxon>Dikarya</taxon>
        <taxon>Ascomycota</taxon>
        <taxon>Pezizomycotina</taxon>
        <taxon>Dothideomycetes</taxon>
        <taxon>Pleosporomycetidae</taxon>
        <taxon>Pleosporales</taxon>
        <taxon>Massarineae</taxon>
        <taxon>Lentitheciaceae</taxon>
        <taxon>Lentithecium</taxon>
    </lineage>
</organism>